<dbReference type="SUPFAM" id="SSF57756">
    <property type="entry name" value="Retrovirus zinc finger-like domains"/>
    <property type="match status" value="1"/>
</dbReference>
<dbReference type="InterPro" id="IPR001878">
    <property type="entry name" value="Znf_CCHC"/>
</dbReference>
<evidence type="ECO:0000313" key="5">
    <source>
        <dbReference type="Proteomes" id="UP000257109"/>
    </source>
</evidence>
<dbReference type="Gene3D" id="4.10.60.10">
    <property type="entry name" value="Zinc finger, CCHC-type"/>
    <property type="match status" value="1"/>
</dbReference>
<dbReference type="InterPro" id="IPR036875">
    <property type="entry name" value="Znf_CCHC_sf"/>
</dbReference>
<dbReference type="OrthoDB" id="1194186at2759"/>
<feature type="domain" description="CCHC-type" evidence="3">
    <location>
        <begin position="80"/>
        <end position="95"/>
    </location>
</feature>
<protein>
    <recommendedName>
        <fullName evidence="3">CCHC-type domain-containing protein</fullName>
    </recommendedName>
</protein>
<feature type="non-terminal residue" evidence="4">
    <location>
        <position position="172"/>
    </location>
</feature>
<comment type="caution">
    <text evidence="4">The sequence shown here is derived from an EMBL/GenBank/DDBJ whole genome shotgun (WGS) entry which is preliminary data.</text>
</comment>
<sequence length="172" mass="19241">YIQDLIELHHYHNLENLVHQATKVELQLKKPYPSDSGRGKERGGSRKDKNPRKGSETPKGRKEERIRTPSSSSRSSSNICFKCFSKGHIASQCPNKRTMVLRENGKVESESLHILVRLRAKGKISFTLDALCVGKLCSIIIDDRSSVNVASSKLVGKLGIPTLPHPKPYKLQ</sequence>
<dbReference type="EMBL" id="QJKJ01000892">
    <property type="protein sequence ID" value="RDY10197.1"/>
    <property type="molecule type" value="Genomic_DNA"/>
</dbReference>
<name>A0A371I569_MUCPR</name>
<dbReference type="PANTHER" id="PTHR35046">
    <property type="entry name" value="ZINC KNUCKLE (CCHC-TYPE) FAMILY PROTEIN"/>
    <property type="match status" value="1"/>
</dbReference>
<dbReference type="SMART" id="SM00343">
    <property type="entry name" value="ZnF_C2HC"/>
    <property type="match status" value="1"/>
</dbReference>
<evidence type="ECO:0000256" key="1">
    <source>
        <dbReference type="PROSITE-ProRule" id="PRU00047"/>
    </source>
</evidence>
<dbReference type="PANTHER" id="PTHR35046:SF9">
    <property type="entry name" value="RNA-DIRECTED DNA POLYMERASE"/>
    <property type="match status" value="1"/>
</dbReference>
<dbReference type="Proteomes" id="UP000257109">
    <property type="component" value="Unassembled WGS sequence"/>
</dbReference>
<dbReference type="PROSITE" id="PS50158">
    <property type="entry name" value="ZF_CCHC"/>
    <property type="match status" value="1"/>
</dbReference>
<feature type="region of interest" description="Disordered" evidence="2">
    <location>
        <begin position="28"/>
        <end position="77"/>
    </location>
</feature>
<feature type="non-terminal residue" evidence="4">
    <location>
        <position position="1"/>
    </location>
</feature>
<accession>A0A371I569</accession>
<dbReference type="AlphaFoldDB" id="A0A371I569"/>
<keyword evidence="5" id="KW-1185">Reference proteome</keyword>
<gene>
    <name evidence="4" type="ORF">CR513_05328</name>
</gene>
<evidence type="ECO:0000259" key="3">
    <source>
        <dbReference type="PROSITE" id="PS50158"/>
    </source>
</evidence>
<dbReference type="GO" id="GO:0008270">
    <property type="term" value="F:zinc ion binding"/>
    <property type="evidence" value="ECO:0007669"/>
    <property type="project" value="UniProtKB-KW"/>
</dbReference>
<keyword evidence="1" id="KW-0863">Zinc-finger</keyword>
<evidence type="ECO:0000313" key="4">
    <source>
        <dbReference type="EMBL" id="RDY10197.1"/>
    </source>
</evidence>
<feature type="compositionally biased region" description="Basic and acidic residues" evidence="2">
    <location>
        <begin position="37"/>
        <end position="67"/>
    </location>
</feature>
<reference evidence="4" key="1">
    <citation type="submission" date="2018-05" db="EMBL/GenBank/DDBJ databases">
        <title>Draft genome of Mucuna pruriens seed.</title>
        <authorList>
            <person name="Nnadi N.E."/>
            <person name="Vos R."/>
            <person name="Hasami M.H."/>
            <person name="Devisetty U.K."/>
            <person name="Aguiy J.C."/>
        </authorList>
    </citation>
    <scope>NUCLEOTIDE SEQUENCE [LARGE SCALE GENOMIC DNA]</scope>
    <source>
        <strain evidence="4">JCA_2017</strain>
    </source>
</reference>
<keyword evidence="1" id="KW-0862">Zinc</keyword>
<dbReference type="GO" id="GO:0003676">
    <property type="term" value="F:nucleic acid binding"/>
    <property type="evidence" value="ECO:0007669"/>
    <property type="project" value="InterPro"/>
</dbReference>
<evidence type="ECO:0000256" key="2">
    <source>
        <dbReference type="SAM" id="MobiDB-lite"/>
    </source>
</evidence>
<keyword evidence="1" id="KW-0479">Metal-binding</keyword>
<organism evidence="4 5">
    <name type="scientific">Mucuna pruriens</name>
    <name type="common">Velvet bean</name>
    <name type="synonym">Dolichos pruriens</name>
    <dbReference type="NCBI Taxonomy" id="157652"/>
    <lineage>
        <taxon>Eukaryota</taxon>
        <taxon>Viridiplantae</taxon>
        <taxon>Streptophyta</taxon>
        <taxon>Embryophyta</taxon>
        <taxon>Tracheophyta</taxon>
        <taxon>Spermatophyta</taxon>
        <taxon>Magnoliopsida</taxon>
        <taxon>eudicotyledons</taxon>
        <taxon>Gunneridae</taxon>
        <taxon>Pentapetalae</taxon>
        <taxon>rosids</taxon>
        <taxon>fabids</taxon>
        <taxon>Fabales</taxon>
        <taxon>Fabaceae</taxon>
        <taxon>Papilionoideae</taxon>
        <taxon>50 kb inversion clade</taxon>
        <taxon>NPAAA clade</taxon>
        <taxon>indigoferoid/millettioid clade</taxon>
        <taxon>Phaseoleae</taxon>
        <taxon>Mucuna</taxon>
    </lineage>
</organism>
<proteinExistence type="predicted"/>